<keyword evidence="2" id="KW-1185">Reference proteome</keyword>
<dbReference type="STRING" id="92947.BVG79_01199"/>
<evidence type="ECO:0000313" key="1">
    <source>
        <dbReference type="EMBL" id="ARO14545.1"/>
    </source>
</evidence>
<proteinExistence type="predicted"/>
<dbReference type="EMBL" id="CP019937">
    <property type="protein sequence ID" value="ARO14545.1"/>
    <property type="molecule type" value="Genomic_DNA"/>
</dbReference>
<dbReference type="KEGG" id="kro:BVG79_01199"/>
<name>A0A1W6NZ74_9RHOB</name>
<organism evidence="1 2">
    <name type="scientific">Ketogulonicigenium robustum</name>
    <dbReference type="NCBI Taxonomy" id="92947"/>
    <lineage>
        <taxon>Bacteria</taxon>
        <taxon>Pseudomonadati</taxon>
        <taxon>Pseudomonadota</taxon>
        <taxon>Alphaproteobacteria</taxon>
        <taxon>Rhodobacterales</taxon>
        <taxon>Roseobacteraceae</taxon>
        <taxon>Ketogulonicigenium</taxon>
    </lineage>
</organism>
<sequence length="51" mass="5764">MHDGRRLINTGGIHDWTIQGYTLVYKRRKGLSIKTFAAIGARNDHPDRAKG</sequence>
<reference evidence="1 2" key="1">
    <citation type="submission" date="2017-02" db="EMBL/GenBank/DDBJ databases">
        <title>Ketogulonicigenium robustum SPU B003 Genome sequencing and assembly.</title>
        <authorList>
            <person name="Li Y."/>
            <person name="Liu L."/>
            <person name="Wang C."/>
            <person name="Zhang M."/>
            <person name="Zhang T."/>
            <person name="Zhang Y."/>
        </authorList>
    </citation>
    <scope>NUCLEOTIDE SEQUENCE [LARGE SCALE GENOMIC DNA]</scope>
    <source>
        <strain evidence="1 2">SPU_B003</strain>
    </source>
</reference>
<accession>A0A1W6NZ74</accession>
<dbReference type="AlphaFoldDB" id="A0A1W6NZ74"/>
<evidence type="ECO:0000313" key="2">
    <source>
        <dbReference type="Proteomes" id="UP000242447"/>
    </source>
</evidence>
<protein>
    <submittedName>
        <fullName evidence="1">Uncharacterized protein</fullName>
    </submittedName>
</protein>
<gene>
    <name evidence="1" type="ORF">BVG79_01199</name>
</gene>
<dbReference type="Proteomes" id="UP000242447">
    <property type="component" value="Chromosome"/>
</dbReference>